<proteinExistence type="predicted"/>
<organism evidence="3 4">
    <name type="scientific">Leptospira hartskeerlii</name>
    <dbReference type="NCBI Taxonomy" id="2023177"/>
    <lineage>
        <taxon>Bacteria</taxon>
        <taxon>Pseudomonadati</taxon>
        <taxon>Spirochaetota</taxon>
        <taxon>Spirochaetia</taxon>
        <taxon>Leptospirales</taxon>
        <taxon>Leptospiraceae</taxon>
        <taxon>Leptospira</taxon>
    </lineage>
</organism>
<dbReference type="AlphaFoldDB" id="A0A2M9X993"/>
<dbReference type="EMBL" id="NPDN01000010">
    <property type="protein sequence ID" value="PJZ24179.1"/>
    <property type="molecule type" value="Genomic_DNA"/>
</dbReference>
<dbReference type="OrthoDB" id="9792074at2"/>
<evidence type="ECO:0000313" key="4">
    <source>
        <dbReference type="Proteomes" id="UP000232196"/>
    </source>
</evidence>
<keyword evidence="1" id="KW-0732">Signal</keyword>
<dbReference type="GO" id="GO:0008233">
    <property type="term" value="F:peptidase activity"/>
    <property type="evidence" value="ECO:0007669"/>
    <property type="project" value="InterPro"/>
</dbReference>
<dbReference type="InterPro" id="IPR003709">
    <property type="entry name" value="VanY-like_core_dom"/>
</dbReference>
<keyword evidence="4" id="KW-1185">Reference proteome</keyword>
<sequence>MPFLFRCLVLVLIFGTFSLISQTTDETYQGVSEISYLIGDFPKEKALVSFTNPGDPRQFFLRKETKAAFIKLKEEYKKDHPQERQEPFIVSAHRSFSDQKSIWEDKYSGKKKMRESVKDKTPSQIISLILEFSSAPGTSRHHWGTDIDINALENSYFENGGRGETFYNWMKKNAHRFGFCQPYSSKSERGGKGYNEEKWHWSYAPLSNKFQRAWVDAYKKGKLNFKGKFQGSDFLGDLPLEYVTSINPDCARID</sequence>
<dbReference type="SUPFAM" id="SSF55166">
    <property type="entry name" value="Hedgehog/DD-peptidase"/>
    <property type="match status" value="1"/>
</dbReference>
<accession>A0A2M9X993</accession>
<reference evidence="3 4" key="1">
    <citation type="submission" date="2017-07" db="EMBL/GenBank/DDBJ databases">
        <title>Leptospira spp. isolated from tropical soils.</title>
        <authorList>
            <person name="Thibeaux R."/>
            <person name="Iraola G."/>
            <person name="Ferres I."/>
            <person name="Bierque E."/>
            <person name="Girault D."/>
            <person name="Soupe-Gilbert M.-E."/>
            <person name="Picardeau M."/>
            <person name="Goarant C."/>
        </authorList>
    </citation>
    <scope>NUCLEOTIDE SEQUENCE [LARGE SCALE GENOMIC DNA]</scope>
    <source>
        <strain evidence="3 4">MCA1-C-A1</strain>
    </source>
</reference>
<dbReference type="RefSeq" id="WP_100708095.1">
    <property type="nucleotide sequence ID" value="NZ_NPDL01000001.1"/>
</dbReference>
<name>A0A2M9X993_9LEPT</name>
<evidence type="ECO:0000259" key="2">
    <source>
        <dbReference type="Pfam" id="PF02557"/>
    </source>
</evidence>
<dbReference type="CDD" id="cd14847">
    <property type="entry name" value="DD-carboxypeptidase_like"/>
    <property type="match status" value="1"/>
</dbReference>
<protein>
    <submittedName>
        <fullName evidence="3">Peptidase M15</fullName>
    </submittedName>
</protein>
<dbReference type="GO" id="GO:0006508">
    <property type="term" value="P:proteolysis"/>
    <property type="evidence" value="ECO:0007669"/>
    <property type="project" value="InterPro"/>
</dbReference>
<dbReference type="PANTHER" id="PTHR34385">
    <property type="entry name" value="D-ALANYL-D-ALANINE CARBOXYPEPTIDASE"/>
    <property type="match status" value="1"/>
</dbReference>
<gene>
    <name evidence="3" type="ORF">CH357_17705</name>
</gene>
<dbReference type="Pfam" id="PF02557">
    <property type="entry name" value="VanY"/>
    <property type="match status" value="1"/>
</dbReference>
<evidence type="ECO:0000313" key="3">
    <source>
        <dbReference type="EMBL" id="PJZ24179.1"/>
    </source>
</evidence>
<dbReference type="PANTHER" id="PTHR34385:SF1">
    <property type="entry name" value="PEPTIDOGLYCAN L-ALANYL-D-GLUTAMATE ENDOPEPTIDASE CWLK"/>
    <property type="match status" value="1"/>
</dbReference>
<dbReference type="Proteomes" id="UP000232196">
    <property type="component" value="Unassembled WGS sequence"/>
</dbReference>
<dbReference type="Gene3D" id="3.30.1380.10">
    <property type="match status" value="1"/>
</dbReference>
<evidence type="ECO:0000256" key="1">
    <source>
        <dbReference type="SAM" id="SignalP"/>
    </source>
</evidence>
<feature type="signal peptide" evidence="1">
    <location>
        <begin position="1"/>
        <end position="23"/>
    </location>
</feature>
<comment type="caution">
    <text evidence="3">The sequence shown here is derived from an EMBL/GenBank/DDBJ whole genome shotgun (WGS) entry which is preliminary data.</text>
</comment>
<feature type="chain" id="PRO_5014760971" evidence="1">
    <location>
        <begin position="24"/>
        <end position="254"/>
    </location>
</feature>
<dbReference type="InterPro" id="IPR052179">
    <property type="entry name" value="DD-CPase-like"/>
</dbReference>
<feature type="domain" description="D-alanyl-D-alanine carboxypeptidase-like core" evidence="2">
    <location>
        <begin position="61"/>
        <end position="205"/>
    </location>
</feature>
<dbReference type="InterPro" id="IPR009045">
    <property type="entry name" value="Zn_M74/Hedgehog-like"/>
</dbReference>